<proteinExistence type="predicted"/>
<organism evidence="1 2">
    <name type="scientific">Pseudomonas guineae</name>
    <dbReference type="NCBI Taxonomy" id="425504"/>
    <lineage>
        <taxon>Bacteria</taxon>
        <taxon>Pseudomonadati</taxon>
        <taxon>Pseudomonadota</taxon>
        <taxon>Gammaproteobacteria</taxon>
        <taxon>Pseudomonadales</taxon>
        <taxon>Pseudomonadaceae</taxon>
        <taxon>Pseudomonas</taxon>
    </lineage>
</organism>
<keyword evidence="2" id="KW-1185">Reference proteome</keyword>
<dbReference type="EMBL" id="FOQL01000003">
    <property type="protein sequence ID" value="SFI63112.1"/>
    <property type="molecule type" value="Genomic_DNA"/>
</dbReference>
<gene>
    <name evidence="1" type="ORF">SAMN05216206_2594</name>
</gene>
<dbReference type="STRING" id="425504.SAMN05216206_2594"/>
<sequence>MSRFSAIASLLAASAFNSRLSTSSQRQTRNLQAAQLNADQRAGK</sequence>
<protein>
    <submittedName>
        <fullName evidence="1">Uncharacterized protein</fullName>
    </submittedName>
</protein>
<evidence type="ECO:0000313" key="2">
    <source>
        <dbReference type="Proteomes" id="UP000243606"/>
    </source>
</evidence>
<dbReference type="RefSeq" id="WP_279626728.1">
    <property type="nucleotide sequence ID" value="NZ_CAXBNE010000051.1"/>
</dbReference>
<dbReference type="AlphaFoldDB" id="A0A1I3JS85"/>
<dbReference type="Proteomes" id="UP000243606">
    <property type="component" value="Unassembled WGS sequence"/>
</dbReference>
<name>A0A1I3JS85_9PSED</name>
<reference evidence="2" key="1">
    <citation type="submission" date="2016-10" db="EMBL/GenBank/DDBJ databases">
        <authorList>
            <person name="Varghese N."/>
            <person name="Submissions S."/>
        </authorList>
    </citation>
    <scope>NUCLEOTIDE SEQUENCE [LARGE SCALE GENOMIC DNA]</scope>
    <source>
        <strain evidence="2">LMG 24016</strain>
    </source>
</reference>
<evidence type="ECO:0000313" key="1">
    <source>
        <dbReference type="EMBL" id="SFI63112.1"/>
    </source>
</evidence>
<accession>A0A1I3JS85</accession>